<organism evidence="2 3">
    <name type="scientific">Roseomonas gilardii</name>
    <dbReference type="NCBI Taxonomy" id="257708"/>
    <lineage>
        <taxon>Bacteria</taxon>
        <taxon>Pseudomonadati</taxon>
        <taxon>Pseudomonadota</taxon>
        <taxon>Alphaproteobacteria</taxon>
        <taxon>Acetobacterales</taxon>
        <taxon>Roseomonadaceae</taxon>
        <taxon>Roseomonas</taxon>
    </lineage>
</organism>
<gene>
    <name evidence="2" type="ORF">RGI145_02390</name>
</gene>
<dbReference type="SUPFAM" id="SSF51735">
    <property type="entry name" value="NAD(P)-binding Rossmann-fold domains"/>
    <property type="match status" value="1"/>
</dbReference>
<dbReference type="AlphaFoldDB" id="A0A1L7ABK5"/>
<dbReference type="CDD" id="cd05262">
    <property type="entry name" value="SDR_a7"/>
    <property type="match status" value="1"/>
</dbReference>
<dbReference type="GO" id="GO:0005737">
    <property type="term" value="C:cytoplasm"/>
    <property type="evidence" value="ECO:0007669"/>
    <property type="project" value="TreeGrafter"/>
</dbReference>
<evidence type="ECO:0000259" key="1">
    <source>
        <dbReference type="Pfam" id="PF01370"/>
    </source>
</evidence>
<accession>A0A1L7ABK5</accession>
<evidence type="ECO:0000313" key="2">
    <source>
        <dbReference type="EMBL" id="APT56131.1"/>
    </source>
</evidence>
<evidence type="ECO:0000313" key="3">
    <source>
        <dbReference type="Proteomes" id="UP000185494"/>
    </source>
</evidence>
<dbReference type="InterPro" id="IPR001509">
    <property type="entry name" value="Epimerase_deHydtase"/>
</dbReference>
<dbReference type="STRING" id="257708.RGI145_02390"/>
<dbReference type="InterPro" id="IPR051783">
    <property type="entry name" value="NAD(P)-dependent_oxidoreduct"/>
</dbReference>
<sequence length="302" mass="31385">MRIFVTGATGFVGSAVVRDLIGAGHRVLGMVRSEAGAQALAAMGAEVHRGSLEDAGSLRSGAASTDGVIHTAFIHDFSRFQENCETDRRAIGALGDALKGSGRPLIVTSGVAHLAEGRLATEDDTPPPPTPRYPRASEEAAAALAAQGVHVAVMRLPPSVHGEGDHGFVPILHRIAREKGLSAHIGEGLNRWPAVHRLDAARAFRLAIEHGARGHSAPGKRYHAVAEEGVPFRGIAGTIGRQLDLPVTALSPGEAAAHFGWFAAFAGMDAPTSSERTRAELGWAPAQPGLLADIGQPGYFGG</sequence>
<reference evidence="2 3" key="1">
    <citation type="submission" date="2016-05" db="EMBL/GenBank/DDBJ databases">
        <title>Complete Genome and Methylome Analysis of Psychrotrophic Bacterial Isolates from Antarctic Lake Untersee.</title>
        <authorList>
            <person name="Fomenkov A."/>
            <person name="Akimov V.N."/>
            <person name="Vasilyeva L.V."/>
            <person name="Andersen D."/>
            <person name="Vincze T."/>
            <person name="Roberts R.J."/>
        </authorList>
    </citation>
    <scope>NUCLEOTIDE SEQUENCE [LARGE SCALE GENOMIC DNA]</scope>
    <source>
        <strain evidence="2 3">U14-5</strain>
    </source>
</reference>
<dbReference type="InterPro" id="IPR036291">
    <property type="entry name" value="NAD(P)-bd_dom_sf"/>
</dbReference>
<dbReference type="KEGG" id="rgi:RGI145_02390"/>
<name>A0A1L7ABK5_9PROT</name>
<dbReference type="RefSeq" id="WP_075797085.1">
    <property type="nucleotide sequence ID" value="NZ_CP015583.1"/>
</dbReference>
<dbReference type="EMBL" id="CP015583">
    <property type="protein sequence ID" value="APT56131.1"/>
    <property type="molecule type" value="Genomic_DNA"/>
</dbReference>
<dbReference type="Pfam" id="PF01370">
    <property type="entry name" value="Epimerase"/>
    <property type="match status" value="1"/>
</dbReference>
<dbReference type="Proteomes" id="UP000185494">
    <property type="component" value="Chromosome 1"/>
</dbReference>
<dbReference type="GO" id="GO:0004029">
    <property type="term" value="F:aldehyde dehydrogenase (NAD+) activity"/>
    <property type="evidence" value="ECO:0007669"/>
    <property type="project" value="TreeGrafter"/>
</dbReference>
<dbReference type="PANTHER" id="PTHR48079:SF6">
    <property type="entry name" value="NAD(P)-BINDING DOMAIN-CONTAINING PROTEIN-RELATED"/>
    <property type="match status" value="1"/>
</dbReference>
<protein>
    <submittedName>
        <fullName evidence="2">3-beta hydroxysteroid dehydrogenase</fullName>
    </submittedName>
</protein>
<feature type="domain" description="NAD-dependent epimerase/dehydratase" evidence="1">
    <location>
        <begin position="3"/>
        <end position="214"/>
    </location>
</feature>
<dbReference type="Gene3D" id="3.40.50.720">
    <property type="entry name" value="NAD(P)-binding Rossmann-like Domain"/>
    <property type="match status" value="1"/>
</dbReference>
<proteinExistence type="predicted"/>
<dbReference type="PANTHER" id="PTHR48079">
    <property type="entry name" value="PROTEIN YEEZ"/>
    <property type="match status" value="1"/>
</dbReference>